<comment type="catalytic activity">
    <reaction evidence="9">
        <text>UTP + L-glutamine + ATP + H2O = CTP + L-glutamate + ADP + phosphate + 2 H(+)</text>
        <dbReference type="Rhea" id="RHEA:26426"/>
        <dbReference type="ChEBI" id="CHEBI:15377"/>
        <dbReference type="ChEBI" id="CHEBI:15378"/>
        <dbReference type="ChEBI" id="CHEBI:29985"/>
        <dbReference type="ChEBI" id="CHEBI:30616"/>
        <dbReference type="ChEBI" id="CHEBI:37563"/>
        <dbReference type="ChEBI" id="CHEBI:43474"/>
        <dbReference type="ChEBI" id="CHEBI:46398"/>
        <dbReference type="ChEBI" id="CHEBI:58359"/>
        <dbReference type="ChEBI" id="CHEBI:456216"/>
        <dbReference type="EC" id="6.3.4.2"/>
    </reaction>
</comment>
<dbReference type="InterPro" id="IPR004468">
    <property type="entry name" value="CTP_synthase"/>
</dbReference>
<sequence>MEIIGDFNTSVKKALDETDNNWENYDGLVVCGTHSPHDTETIIDRIREARGNNIPFYGECFGHQLACIEWARNVMGIKNATSEEFGQGVFVVKKRPELKVGLHDGESWWSNYEVIEEVEKDFVEHRPLNMITVPFHPSYQSLKDRPHPILVQFIRLCTKK</sequence>
<dbReference type="InterPro" id="IPR017926">
    <property type="entry name" value="GATASE"/>
</dbReference>
<evidence type="ECO:0000256" key="9">
    <source>
        <dbReference type="ARBA" id="ARBA00047781"/>
    </source>
</evidence>
<keyword evidence="7" id="KW-0315">Glutamine amidotransferase</keyword>
<evidence type="ECO:0000256" key="8">
    <source>
        <dbReference type="ARBA" id="ARBA00022975"/>
    </source>
</evidence>
<dbReference type="UniPathway" id="UPA00159">
    <property type="reaction ID" value="UER00277"/>
</dbReference>
<evidence type="ECO:0000256" key="6">
    <source>
        <dbReference type="ARBA" id="ARBA00022840"/>
    </source>
</evidence>
<keyword evidence="8" id="KW-0665">Pyrimidine biosynthesis</keyword>
<evidence type="ECO:0000256" key="2">
    <source>
        <dbReference type="ARBA" id="ARBA00007533"/>
    </source>
</evidence>
<accession>A0A0G0I1W6</accession>
<dbReference type="PANTHER" id="PTHR11550">
    <property type="entry name" value="CTP SYNTHASE"/>
    <property type="match status" value="1"/>
</dbReference>
<organism evidence="11 12">
    <name type="scientific">Candidatus Shapirobacteria bacterium GW2011_GWE1_38_10</name>
    <dbReference type="NCBI Taxonomy" id="1618488"/>
    <lineage>
        <taxon>Bacteria</taxon>
        <taxon>Candidatus Shapironibacteriota</taxon>
    </lineage>
</organism>
<keyword evidence="4" id="KW-0436">Ligase</keyword>
<dbReference type="GO" id="GO:0019856">
    <property type="term" value="P:pyrimidine nucleobase biosynthetic process"/>
    <property type="evidence" value="ECO:0007669"/>
    <property type="project" value="TreeGrafter"/>
</dbReference>
<comment type="pathway">
    <text evidence="1">Pyrimidine metabolism; CTP biosynthesis via de novo pathway; CTP from UDP: step 2/2.</text>
</comment>
<dbReference type="InterPro" id="IPR029062">
    <property type="entry name" value="Class_I_gatase-like"/>
</dbReference>
<gene>
    <name evidence="11" type="ORF">US68_C0028G0004</name>
</gene>
<name>A0A0G0I1W6_9BACT</name>
<proteinExistence type="inferred from homology"/>
<dbReference type="SUPFAM" id="SSF52317">
    <property type="entry name" value="Class I glutamine amidotransferase-like"/>
    <property type="match status" value="1"/>
</dbReference>
<evidence type="ECO:0000313" key="11">
    <source>
        <dbReference type="EMBL" id="KKQ48577.1"/>
    </source>
</evidence>
<dbReference type="Pfam" id="PF00117">
    <property type="entry name" value="GATase"/>
    <property type="match status" value="1"/>
</dbReference>
<dbReference type="Gene3D" id="3.40.50.880">
    <property type="match status" value="1"/>
</dbReference>
<dbReference type="PANTHER" id="PTHR11550:SF0">
    <property type="entry name" value="CTP SYNTHASE-RELATED"/>
    <property type="match status" value="1"/>
</dbReference>
<dbReference type="GO" id="GO:0003883">
    <property type="term" value="F:CTP synthase activity"/>
    <property type="evidence" value="ECO:0007669"/>
    <property type="project" value="UniProtKB-EC"/>
</dbReference>
<dbReference type="GO" id="GO:0005524">
    <property type="term" value="F:ATP binding"/>
    <property type="evidence" value="ECO:0007669"/>
    <property type="project" value="UniProtKB-KW"/>
</dbReference>
<dbReference type="AlphaFoldDB" id="A0A0G0I1W6"/>
<dbReference type="PROSITE" id="PS51273">
    <property type="entry name" value="GATASE_TYPE_1"/>
    <property type="match status" value="1"/>
</dbReference>
<comment type="similarity">
    <text evidence="2">Belongs to the CTP synthase family.</text>
</comment>
<dbReference type="EC" id="6.3.4.2" evidence="3"/>
<evidence type="ECO:0000259" key="10">
    <source>
        <dbReference type="Pfam" id="PF00117"/>
    </source>
</evidence>
<dbReference type="GO" id="GO:0042802">
    <property type="term" value="F:identical protein binding"/>
    <property type="evidence" value="ECO:0007669"/>
    <property type="project" value="TreeGrafter"/>
</dbReference>
<evidence type="ECO:0000256" key="1">
    <source>
        <dbReference type="ARBA" id="ARBA00005171"/>
    </source>
</evidence>
<feature type="domain" description="Glutamine amidotransferase" evidence="10">
    <location>
        <begin position="16"/>
        <end position="102"/>
    </location>
</feature>
<dbReference type="EMBL" id="LBTX01000028">
    <property type="protein sequence ID" value="KKQ48577.1"/>
    <property type="molecule type" value="Genomic_DNA"/>
</dbReference>
<evidence type="ECO:0000256" key="5">
    <source>
        <dbReference type="ARBA" id="ARBA00022741"/>
    </source>
</evidence>
<evidence type="ECO:0000256" key="7">
    <source>
        <dbReference type="ARBA" id="ARBA00022962"/>
    </source>
</evidence>
<dbReference type="GO" id="GO:0044210">
    <property type="term" value="P:'de novo' CTP biosynthetic process"/>
    <property type="evidence" value="ECO:0007669"/>
    <property type="project" value="UniProtKB-UniPathway"/>
</dbReference>
<comment type="caution">
    <text evidence="11">The sequence shown here is derived from an EMBL/GenBank/DDBJ whole genome shotgun (WGS) entry which is preliminary data.</text>
</comment>
<evidence type="ECO:0000256" key="3">
    <source>
        <dbReference type="ARBA" id="ARBA00012291"/>
    </source>
</evidence>
<reference evidence="11 12" key="1">
    <citation type="journal article" date="2015" name="Nature">
        <title>rRNA introns, odd ribosomes, and small enigmatic genomes across a large radiation of phyla.</title>
        <authorList>
            <person name="Brown C.T."/>
            <person name="Hug L.A."/>
            <person name="Thomas B.C."/>
            <person name="Sharon I."/>
            <person name="Castelle C.J."/>
            <person name="Singh A."/>
            <person name="Wilkins M.J."/>
            <person name="Williams K.H."/>
            <person name="Banfield J.F."/>
        </authorList>
    </citation>
    <scope>NUCLEOTIDE SEQUENCE [LARGE SCALE GENOMIC DNA]</scope>
</reference>
<evidence type="ECO:0000256" key="4">
    <source>
        <dbReference type="ARBA" id="ARBA00022598"/>
    </source>
</evidence>
<protein>
    <recommendedName>
        <fullName evidence="3">CTP synthase (glutamine hydrolyzing)</fullName>
        <ecNumber evidence="3">6.3.4.2</ecNumber>
    </recommendedName>
</protein>
<evidence type="ECO:0000313" key="12">
    <source>
        <dbReference type="Proteomes" id="UP000034231"/>
    </source>
</evidence>
<keyword evidence="6" id="KW-0067">ATP-binding</keyword>
<keyword evidence="5" id="KW-0547">Nucleotide-binding</keyword>
<dbReference type="Proteomes" id="UP000034231">
    <property type="component" value="Unassembled WGS sequence"/>
</dbReference>